<evidence type="ECO:0000313" key="1">
    <source>
        <dbReference type="EMBL" id="RZC74702.1"/>
    </source>
</evidence>
<keyword evidence="2" id="KW-1185">Reference proteome</keyword>
<sequence>MLSIPLPEIISPSIASPGEVHKSVGVLGDRICVALWDSVRLDVWVMQEYRVKESWINLFTTSRVPHSNQMPSWKPLLCFDDGKILVDYEFEDLLILDPTIEAARLVGVRDIPMGDNRESYVETIASLGSSTYLERRITDETVKNPKQRRMSITLVDFSWTWVEDIKQLDLQREDGYFILAREYGQGSDMGNS</sequence>
<name>A0A4Y7KQN5_PAPSO</name>
<dbReference type="AlphaFoldDB" id="A0A4Y7KQN5"/>
<protein>
    <recommendedName>
        <fullName evidence="3">F-box associated domain-containing protein</fullName>
    </recommendedName>
</protein>
<evidence type="ECO:0000313" key="2">
    <source>
        <dbReference type="Proteomes" id="UP000316621"/>
    </source>
</evidence>
<gene>
    <name evidence="1" type="ORF">C5167_050182</name>
</gene>
<dbReference type="Proteomes" id="UP000316621">
    <property type="component" value="Chromosome 8"/>
</dbReference>
<organism evidence="1 2">
    <name type="scientific">Papaver somniferum</name>
    <name type="common">Opium poppy</name>
    <dbReference type="NCBI Taxonomy" id="3469"/>
    <lineage>
        <taxon>Eukaryota</taxon>
        <taxon>Viridiplantae</taxon>
        <taxon>Streptophyta</taxon>
        <taxon>Embryophyta</taxon>
        <taxon>Tracheophyta</taxon>
        <taxon>Spermatophyta</taxon>
        <taxon>Magnoliopsida</taxon>
        <taxon>Ranunculales</taxon>
        <taxon>Papaveraceae</taxon>
        <taxon>Papaveroideae</taxon>
        <taxon>Papaver</taxon>
    </lineage>
</organism>
<reference evidence="1 2" key="1">
    <citation type="journal article" date="2018" name="Science">
        <title>The opium poppy genome and morphinan production.</title>
        <authorList>
            <person name="Guo L."/>
            <person name="Winzer T."/>
            <person name="Yang X."/>
            <person name="Li Y."/>
            <person name="Ning Z."/>
            <person name="He Z."/>
            <person name="Teodor R."/>
            <person name="Lu Y."/>
            <person name="Bowser T.A."/>
            <person name="Graham I.A."/>
            <person name="Ye K."/>
        </authorList>
    </citation>
    <scope>NUCLEOTIDE SEQUENCE [LARGE SCALE GENOMIC DNA]</scope>
    <source>
        <strain evidence="2">cv. HN1</strain>
        <tissue evidence="1">Leaves</tissue>
    </source>
</reference>
<proteinExistence type="predicted"/>
<dbReference type="Gramene" id="RZC74702">
    <property type="protein sequence ID" value="RZC74702"/>
    <property type="gene ID" value="C5167_050182"/>
</dbReference>
<evidence type="ECO:0008006" key="3">
    <source>
        <dbReference type="Google" id="ProtNLM"/>
    </source>
</evidence>
<accession>A0A4Y7KQN5</accession>
<dbReference type="EMBL" id="CM010722">
    <property type="protein sequence ID" value="RZC74702.1"/>
    <property type="molecule type" value="Genomic_DNA"/>
</dbReference>